<evidence type="ECO:0000313" key="3">
    <source>
        <dbReference type="EMBL" id="AZU04188.1"/>
    </source>
</evidence>
<dbReference type="InterPro" id="IPR021150">
    <property type="entry name" value="Ubiq_cyt_c_chap"/>
</dbReference>
<dbReference type="AlphaFoldDB" id="A0A3T0EAW7"/>
<protein>
    <submittedName>
        <fullName evidence="3">Ubiquinol-cytochrome c chaperone</fullName>
    </submittedName>
</protein>
<reference evidence="3 4" key="1">
    <citation type="submission" date="2016-12" db="EMBL/GenBank/DDBJ databases">
        <title>The genome of dimorphic prosthecate Glycocaulis alkaliphilus 6b-8t, isolated from crude oil dictates its adaptability in petroleum environments.</title>
        <authorList>
            <person name="Wu X.-L."/>
            <person name="Geng S."/>
        </authorList>
    </citation>
    <scope>NUCLEOTIDE SEQUENCE [LARGE SCALE GENOMIC DNA]</scope>
    <source>
        <strain evidence="3 4">6B-8</strain>
    </source>
</reference>
<evidence type="ECO:0000256" key="1">
    <source>
        <dbReference type="ARBA" id="ARBA00006407"/>
    </source>
</evidence>
<gene>
    <name evidence="3" type="ORF">X907_1657</name>
</gene>
<sequence>MRFPLNLFRADPVKARASALYEAILAEARAPRLYAELGVPDTVDGRFDMIVLHAALVMRRLREEGEGGQKLAQALFGRLFDDMDAALREMGIGDMSVGKKIKSMAEAFYGRAAAYDAALKAGDAGQLKAVLWRNLFDDAPEHDAAAEALSRHAIAADQQIRSMPADQLLEGRLGALAAA</sequence>
<dbReference type="EMBL" id="CP018911">
    <property type="protein sequence ID" value="AZU04188.1"/>
    <property type="molecule type" value="Genomic_DNA"/>
</dbReference>
<dbReference type="OrthoDB" id="7158889at2"/>
<dbReference type="KEGG" id="gak:X907_1657"/>
<keyword evidence="4" id="KW-1185">Reference proteome</keyword>
<dbReference type="Pfam" id="PF03981">
    <property type="entry name" value="Ubiq_cyt_C_chap"/>
    <property type="match status" value="1"/>
</dbReference>
<name>A0A3T0EAW7_9PROT</name>
<organism evidence="3 4">
    <name type="scientific">Glycocaulis alkaliphilus</name>
    <dbReference type="NCBI Taxonomy" id="1434191"/>
    <lineage>
        <taxon>Bacteria</taxon>
        <taxon>Pseudomonadati</taxon>
        <taxon>Pseudomonadota</taxon>
        <taxon>Alphaproteobacteria</taxon>
        <taxon>Maricaulales</taxon>
        <taxon>Maricaulaceae</taxon>
        <taxon>Glycocaulis</taxon>
    </lineage>
</organism>
<evidence type="ECO:0000256" key="2">
    <source>
        <dbReference type="ARBA" id="ARBA00006436"/>
    </source>
</evidence>
<dbReference type="PANTHER" id="PTHR12184">
    <property type="entry name" value="UBIQUINOL-CYTOCHROME C REDUCTASE COMPLEX ASSEMBLY FACTOR 1 FAMILY MEMBER"/>
    <property type="match status" value="1"/>
</dbReference>
<dbReference type="InterPro" id="IPR014569">
    <property type="entry name" value="Ubq_cyt-c_CBP3-rel"/>
</dbReference>
<dbReference type="RefSeq" id="WP_127566934.1">
    <property type="nucleotide sequence ID" value="NZ_BMFB01000003.1"/>
</dbReference>
<accession>A0A3T0EAW7</accession>
<proteinExistence type="inferred from homology"/>
<evidence type="ECO:0000313" key="4">
    <source>
        <dbReference type="Proteomes" id="UP000286954"/>
    </source>
</evidence>
<comment type="similarity">
    <text evidence="1">Belongs to the CBP3 family.</text>
</comment>
<dbReference type="Proteomes" id="UP000286954">
    <property type="component" value="Chromosome"/>
</dbReference>
<dbReference type="PANTHER" id="PTHR12184:SF1">
    <property type="entry name" value="UBIQUINOL-CYTOCHROME-C REDUCTASE COMPLEX ASSEMBLY FACTOR 1"/>
    <property type="match status" value="1"/>
</dbReference>
<comment type="similarity">
    <text evidence="2">Belongs to the UPF0174 family.</text>
</comment>
<dbReference type="PIRSF" id="PIRSF032079">
    <property type="entry name" value="UCP032079"/>
    <property type="match status" value="1"/>
</dbReference>
<dbReference type="InterPro" id="IPR007129">
    <property type="entry name" value="Ubiqinol_cyt_c_chaperone_CPB3"/>
</dbReference>